<dbReference type="OrthoDB" id="1618453at2759"/>
<evidence type="ECO:0000256" key="1">
    <source>
        <dbReference type="ARBA" id="ARBA00004021"/>
    </source>
</evidence>
<keyword evidence="8" id="KW-0687">Ribonucleoprotein</keyword>
<comment type="caution">
    <text evidence="12">The sequence shown here is derived from an EMBL/GenBank/DDBJ whole genome shotgun (WGS) entry which is preliminary data.</text>
</comment>
<dbReference type="GO" id="GO:0022625">
    <property type="term" value="C:cytosolic large ribosomal subunit"/>
    <property type="evidence" value="ECO:0007669"/>
    <property type="project" value="TreeGrafter"/>
</dbReference>
<comment type="function">
    <text evidence="1">Component of the ribosome, a large ribonucleoprotein complex responsible for the synthesis of proteins in the cell. The small ribosomal subunit (SSU) binds messenger RNAs (mRNAs) and translates the encoded message by selecting cognate aminoacyl-transfer RNA (tRNA) molecules. The large subunit (LSU) contains the ribosomal catalytic site termed the peptidyl transferase center (PTC), which catalyzes the formation of peptide bonds, thereby polymerizing the amino acids delivered by tRNAs into a polypeptide chain. The nascent polypeptides leave the ribosome through a tunnel in the LSU and interact with protein factors that function in enzymatic processing, targeting, and the membrane insertion of nascent chains at the exit of the ribosomal tunnel.</text>
</comment>
<dbReference type="InterPro" id="IPR025607">
    <property type="entry name" value="Ribosomal_uL18_C_euk"/>
</dbReference>
<organism evidence="12 13">
    <name type="scientific">Parnassius apollo</name>
    <name type="common">Apollo butterfly</name>
    <name type="synonym">Papilio apollo</name>
    <dbReference type="NCBI Taxonomy" id="110799"/>
    <lineage>
        <taxon>Eukaryota</taxon>
        <taxon>Metazoa</taxon>
        <taxon>Ecdysozoa</taxon>
        <taxon>Arthropoda</taxon>
        <taxon>Hexapoda</taxon>
        <taxon>Insecta</taxon>
        <taxon>Pterygota</taxon>
        <taxon>Neoptera</taxon>
        <taxon>Endopterygota</taxon>
        <taxon>Lepidoptera</taxon>
        <taxon>Glossata</taxon>
        <taxon>Ditrysia</taxon>
        <taxon>Papilionoidea</taxon>
        <taxon>Papilionidae</taxon>
        <taxon>Parnassiinae</taxon>
        <taxon>Parnassini</taxon>
        <taxon>Parnassius</taxon>
        <taxon>Parnassius</taxon>
    </lineage>
</organism>
<keyword evidence="13" id="KW-1185">Reference proteome</keyword>
<dbReference type="GO" id="GO:0003735">
    <property type="term" value="F:structural constituent of ribosome"/>
    <property type="evidence" value="ECO:0007669"/>
    <property type="project" value="InterPro"/>
</dbReference>
<evidence type="ECO:0000256" key="9">
    <source>
        <dbReference type="ARBA" id="ARBA00035197"/>
    </source>
</evidence>
<dbReference type="EMBL" id="CAJQZP010001359">
    <property type="protein sequence ID" value="CAG5041333.1"/>
    <property type="molecule type" value="Genomic_DNA"/>
</dbReference>
<proteinExistence type="inferred from homology"/>
<name>A0A8S3XU27_PARAO</name>
<dbReference type="AlphaFoldDB" id="A0A8S3XU27"/>
<evidence type="ECO:0000256" key="4">
    <source>
        <dbReference type="ARBA" id="ARBA00022490"/>
    </source>
</evidence>
<accession>A0A8S3XU27</accession>
<dbReference type="GO" id="GO:0008097">
    <property type="term" value="F:5S rRNA binding"/>
    <property type="evidence" value="ECO:0007669"/>
    <property type="project" value="InterPro"/>
</dbReference>
<dbReference type="Pfam" id="PF14204">
    <property type="entry name" value="Ribosomal_L18_c"/>
    <property type="match status" value="1"/>
</dbReference>
<dbReference type="Proteomes" id="UP000691718">
    <property type="component" value="Unassembled WGS sequence"/>
</dbReference>
<evidence type="ECO:0000256" key="10">
    <source>
        <dbReference type="ARBA" id="ARBA00035352"/>
    </source>
</evidence>
<dbReference type="GO" id="GO:0000027">
    <property type="term" value="P:ribosomal large subunit assembly"/>
    <property type="evidence" value="ECO:0007669"/>
    <property type="project" value="TreeGrafter"/>
</dbReference>
<keyword evidence="4" id="KW-0963">Cytoplasm</keyword>
<dbReference type="PANTHER" id="PTHR23410:SF12">
    <property type="entry name" value="LARGE RIBOSOMAL SUBUNIT PROTEIN UL18"/>
    <property type="match status" value="1"/>
</dbReference>
<keyword evidence="6" id="KW-0694">RNA-binding</keyword>
<evidence type="ECO:0000256" key="3">
    <source>
        <dbReference type="ARBA" id="ARBA00007116"/>
    </source>
</evidence>
<keyword evidence="7" id="KW-0689">Ribosomal protein</keyword>
<evidence type="ECO:0000256" key="2">
    <source>
        <dbReference type="ARBA" id="ARBA00004496"/>
    </source>
</evidence>
<sequence>MKGTVDGGLNVTHSIKRFPGYDAEAKKFNAEVHRGHIFGLHVAEYMRNLEQEDEDSFKRQFSKYIKLGVSADAIETIYKKAHEAIRADPSYKKKESKKEIVKQKRWNKRKLTLAERKNRIKHKQKLNLTSSIKTTNHFDRSLDWLYL</sequence>
<dbReference type="InterPro" id="IPR005485">
    <property type="entry name" value="Rbsml_uL18_euk_arch"/>
</dbReference>
<feature type="domain" description="Large ribosomal subunit protein uL18 C-terminal eukaryotes" evidence="11">
    <location>
        <begin position="74"/>
        <end position="123"/>
    </location>
</feature>
<evidence type="ECO:0000313" key="13">
    <source>
        <dbReference type="Proteomes" id="UP000691718"/>
    </source>
</evidence>
<reference evidence="12" key="1">
    <citation type="submission" date="2021-04" db="EMBL/GenBank/DDBJ databases">
        <authorList>
            <person name="Tunstrom K."/>
        </authorList>
    </citation>
    <scope>NUCLEOTIDE SEQUENCE</scope>
</reference>
<dbReference type="GO" id="GO:0006412">
    <property type="term" value="P:translation"/>
    <property type="evidence" value="ECO:0007669"/>
    <property type="project" value="InterPro"/>
</dbReference>
<keyword evidence="5" id="KW-0699">rRNA-binding</keyword>
<evidence type="ECO:0000256" key="6">
    <source>
        <dbReference type="ARBA" id="ARBA00022884"/>
    </source>
</evidence>
<dbReference type="PANTHER" id="PTHR23410">
    <property type="entry name" value="RIBOSOMAL PROTEIN L5-RELATED"/>
    <property type="match status" value="1"/>
</dbReference>
<evidence type="ECO:0000256" key="8">
    <source>
        <dbReference type="ARBA" id="ARBA00023274"/>
    </source>
</evidence>
<comment type="similarity">
    <text evidence="3">Belongs to the universal ribosomal protein uL18 family.</text>
</comment>
<protein>
    <recommendedName>
        <fullName evidence="9">Large ribosomal subunit protein uL18</fullName>
    </recommendedName>
    <alternativeName>
        <fullName evidence="10">60S ribosomal protein L5</fullName>
    </alternativeName>
</protein>
<gene>
    <name evidence="12" type="ORF">PAPOLLO_LOCUS22109</name>
</gene>
<evidence type="ECO:0000256" key="5">
    <source>
        <dbReference type="ARBA" id="ARBA00022730"/>
    </source>
</evidence>
<evidence type="ECO:0000259" key="11">
    <source>
        <dbReference type="Pfam" id="PF14204"/>
    </source>
</evidence>
<comment type="subcellular location">
    <subcellularLocation>
        <location evidence="2">Cytoplasm</location>
    </subcellularLocation>
</comment>
<evidence type="ECO:0000313" key="12">
    <source>
        <dbReference type="EMBL" id="CAG5041333.1"/>
    </source>
</evidence>
<evidence type="ECO:0000256" key="7">
    <source>
        <dbReference type="ARBA" id="ARBA00022980"/>
    </source>
</evidence>